<protein>
    <submittedName>
        <fullName evidence="7">MBL fold metallo-hydrolase</fullName>
    </submittedName>
</protein>
<dbReference type="CDD" id="cd07720">
    <property type="entry name" value="OPHC2-like_MBL-fold"/>
    <property type="match status" value="1"/>
</dbReference>
<keyword evidence="8" id="KW-1185">Reference proteome</keyword>
<dbReference type="SUPFAM" id="SSF56281">
    <property type="entry name" value="Metallo-hydrolase/oxidoreductase"/>
    <property type="match status" value="1"/>
</dbReference>
<organism evidence="7 8">
    <name type="scientific">Montanilutibacter psychrotolerans</name>
    <dbReference type="NCBI Taxonomy" id="1327343"/>
    <lineage>
        <taxon>Bacteria</taxon>
        <taxon>Pseudomonadati</taxon>
        <taxon>Pseudomonadota</taxon>
        <taxon>Gammaproteobacteria</taxon>
        <taxon>Lysobacterales</taxon>
        <taxon>Lysobacteraceae</taxon>
        <taxon>Montanilutibacter</taxon>
    </lineage>
</organism>
<dbReference type="EMBL" id="RIBS01000002">
    <property type="protein sequence ID" value="RNF85472.1"/>
    <property type="molecule type" value="Genomic_DNA"/>
</dbReference>
<dbReference type="PANTHER" id="PTHR42978:SF6">
    <property type="entry name" value="QUORUM-QUENCHING LACTONASE YTNP-RELATED"/>
    <property type="match status" value="1"/>
</dbReference>
<evidence type="ECO:0000313" key="7">
    <source>
        <dbReference type="EMBL" id="RNF85472.1"/>
    </source>
</evidence>
<dbReference type="InterPro" id="IPR051013">
    <property type="entry name" value="MBL_superfamily_lactonases"/>
</dbReference>
<evidence type="ECO:0000256" key="4">
    <source>
        <dbReference type="ARBA" id="ARBA00022833"/>
    </source>
</evidence>
<accession>A0A3M8T416</accession>
<name>A0A3M8T416_9GAMM</name>
<dbReference type="SMART" id="SM00849">
    <property type="entry name" value="Lactamase_B"/>
    <property type="match status" value="1"/>
</dbReference>
<reference evidence="7 8" key="1">
    <citation type="submission" date="2018-11" db="EMBL/GenBank/DDBJ databases">
        <title>Lysobacter cryohumiis sp. nov., isolated from soil in the Tianshan Mountains, Xinjiang, China.</title>
        <authorList>
            <person name="Luo Y."/>
            <person name="Sheng H."/>
        </authorList>
    </citation>
    <scope>NUCLEOTIDE SEQUENCE [LARGE SCALE GENOMIC DNA]</scope>
    <source>
        <strain evidence="7 8">ZS60</strain>
    </source>
</reference>
<feature type="domain" description="Metallo-beta-lactamase" evidence="6">
    <location>
        <begin position="107"/>
        <end position="310"/>
    </location>
</feature>
<evidence type="ECO:0000259" key="6">
    <source>
        <dbReference type="SMART" id="SM00849"/>
    </source>
</evidence>
<evidence type="ECO:0000256" key="5">
    <source>
        <dbReference type="SAM" id="MobiDB-lite"/>
    </source>
</evidence>
<dbReference type="OrthoDB" id="5443440at2"/>
<dbReference type="InterPro" id="IPR036866">
    <property type="entry name" value="RibonucZ/Hydroxyglut_hydro"/>
</dbReference>
<sequence>MILAAGSVSHPAATSEPRPSVATVQVSPPPDTHSAKPLSSIAQPPVAPTPKPQLPGVYRFDVGAFRITALSDGTLPLDLHPLLRGATAGQIEALLHAGFARNPIETSINAYVVDSGSRVVLIDTGAGELFGSLGGKLPESLAAAGYRPEQISDVLITHIHTDHSGGLARAGRRVFPNATVHVAQADVDFFLDRGNLGRGLEPRHLAEALATIEPYRRAGKLKAFTGETVVLPGITAIPTPGHTPGHSFYRVESANERIEFWGDILHVGAIQLPRPDVTITFDVDQPAAKAQRARQFAAAAGGRRLVAAAHLPFPGLGYLRREGDGYAWVSAEYRNRE</sequence>
<feature type="region of interest" description="Disordered" evidence="5">
    <location>
        <begin position="1"/>
        <end position="52"/>
    </location>
</feature>
<keyword evidence="2" id="KW-0479">Metal-binding</keyword>
<evidence type="ECO:0000256" key="3">
    <source>
        <dbReference type="ARBA" id="ARBA00022801"/>
    </source>
</evidence>
<dbReference type="GO" id="GO:0016787">
    <property type="term" value="F:hydrolase activity"/>
    <property type="evidence" value="ECO:0007669"/>
    <property type="project" value="UniProtKB-KW"/>
</dbReference>
<comment type="caution">
    <text evidence="7">The sequence shown here is derived from an EMBL/GenBank/DDBJ whole genome shotgun (WGS) entry which is preliminary data.</text>
</comment>
<evidence type="ECO:0000313" key="8">
    <source>
        <dbReference type="Proteomes" id="UP000267049"/>
    </source>
</evidence>
<dbReference type="InterPro" id="IPR001279">
    <property type="entry name" value="Metallo-B-lactamas"/>
</dbReference>
<dbReference type="AlphaFoldDB" id="A0A3M8T416"/>
<gene>
    <name evidence="7" type="ORF">EER27_04760</name>
</gene>
<comment type="similarity">
    <text evidence="1">Belongs to the metallo-beta-lactamase superfamily.</text>
</comment>
<dbReference type="Gene3D" id="3.60.15.10">
    <property type="entry name" value="Ribonuclease Z/Hydroxyacylglutathione hydrolase-like"/>
    <property type="match status" value="1"/>
</dbReference>
<evidence type="ECO:0000256" key="2">
    <source>
        <dbReference type="ARBA" id="ARBA00022723"/>
    </source>
</evidence>
<dbReference type="PANTHER" id="PTHR42978">
    <property type="entry name" value="QUORUM-QUENCHING LACTONASE YTNP-RELATED-RELATED"/>
    <property type="match status" value="1"/>
</dbReference>
<proteinExistence type="inferred from homology"/>
<dbReference type="Proteomes" id="UP000267049">
    <property type="component" value="Unassembled WGS sequence"/>
</dbReference>
<evidence type="ECO:0000256" key="1">
    <source>
        <dbReference type="ARBA" id="ARBA00007749"/>
    </source>
</evidence>
<keyword evidence="3 7" id="KW-0378">Hydrolase</keyword>
<keyword evidence="4" id="KW-0862">Zinc</keyword>
<dbReference type="Pfam" id="PF00753">
    <property type="entry name" value="Lactamase_B"/>
    <property type="match status" value="1"/>
</dbReference>
<dbReference type="GO" id="GO:0046872">
    <property type="term" value="F:metal ion binding"/>
    <property type="evidence" value="ECO:0007669"/>
    <property type="project" value="UniProtKB-KW"/>
</dbReference>